<feature type="chain" id="PRO_5006864916" description="histidine kinase" evidence="17">
    <location>
        <begin position="26"/>
        <end position="585"/>
    </location>
</feature>
<dbReference type="InterPro" id="IPR035965">
    <property type="entry name" value="PAS-like_dom_sf"/>
</dbReference>
<gene>
    <name evidence="22" type="ORF">TSYNT_936</name>
</gene>
<proteinExistence type="predicted"/>
<evidence type="ECO:0000256" key="7">
    <source>
        <dbReference type="ARBA" id="ARBA00022679"/>
    </source>
</evidence>
<dbReference type="Pfam" id="PF08448">
    <property type="entry name" value="PAS_4"/>
    <property type="match status" value="1"/>
</dbReference>
<dbReference type="GO" id="GO:0000156">
    <property type="term" value="F:phosphorelay response regulator activity"/>
    <property type="evidence" value="ECO:0007669"/>
    <property type="project" value="TreeGrafter"/>
</dbReference>
<comment type="subcellular location">
    <subcellularLocation>
        <location evidence="2">Cell membrane</location>
    </subcellularLocation>
    <subcellularLocation>
        <location evidence="3">Membrane raft</location>
        <topology evidence="3">Multi-pass membrane protein</topology>
    </subcellularLocation>
</comment>
<dbReference type="GO" id="GO:0007234">
    <property type="term" value="P:osmosensory signaling via phosphorelay pathway"/>
    <property type="evidence" value="ECO:0007669"/>
    <property type="project" value="TreeGrafter"/>
</dbReference>
<dbReference type="InterPro" id="IPR000700">
    <property type="entry name" value="PAS-assoc_C"/>
</dbReference>
<dbReference type="NCBIfam" id="TIGR00229">
    <property type="entry name" value="sensory_box"/>
    <property type="match status" value="1"/>
</dbReference>
<evidence type="ECO:0000256" key="4">
    <source>
        <dbReference type="ARBA" id="ARBA00012438"/>
    </source>
</evidence>
<feature type="domain" description="Histidine kinase" evidence="18">
    <location>
        <begin position="367"/>
        <end position="585"/>
    </location>
</feature>
<keyword evidence="15" id="KW-0175">Coiled coil</keyword>
<evidence type="ECO:0000256" key="15">
    <source>
        <dbReference type="SAM" id="Coils"/>
    </source>
</evidence>
<dbReference type="EMBL" id="DF977003">
    <property type="protein sequence ID" value="GAQ25789.1"/>
    <property type="molecule type" value="Genomic_DNA"/>
</dbReference>
<dbReference type="CDD" id="cd00082">
    <property type="entry name" value="HisKA"/>
    <property type="match status" value="1"/>
</dbReference>
<keyword evidence="14 16" id="KW-0472">Membrane</keyword>
<dbReference type="SMART" id="SM00091">
    <property type="entry name" value="PAS"/>
    <property type="match status" value="1"/>
</dbReference>
<dbReference type="GO" id="GO:0045121">
    <property type="term" value="C:membrane raft"/>
    <property type="evidence" value="ECO:0007669"/>
    <property type="project" value="UniProtKB-SubCell"/>
</dbReference>
<evidence type="ECO:0000259" key="20">
    <source>
        <dbReference type="PROSITE" id="PS50113"/>
    </source>
</evidence>
<dbReference type="SUPFAM" id="SSF55785">
    <property type="entry name" value="PYP-like sensor domain (PAS domain)"/>
    <property type="match status" value="1"/>
</dbReference>
<feature type="coiled-coil region" evidence="15">
    <location>
        <begin position="225"/>
        <end position="252"/>
    </location>
</feature>
<evidence type="ECO:0000256" key="2">
    <source>
        <dbReference type="ARBA" id="ARBA00004236"/>
    </source>
</evidence>
<dbReference type="Pfam" id="PF00512">
    <property type="entry name" value="HisKA"/>
    <property type="match status" value="1"/>
</dbReference>
<keyword evidence="10 22" id="KW-0418">Kinase</keyword>
<dbReference type="PROSITE" id="PS50112">
    <property type="entry name" value="PAS"/>
    <property type="match status" value="1"/>
</dbReference>
<feature type="domain" description="HAMP" evidence="21">
    <location>
        <begin position="188"/>
        <end position="240"/>
    </location>
</feature>
<dbReference type="CDD" id="cd06225">
    <property type="entry name" value="HAMP"/>
    <property type="match status" value="1"/>
</dbReference>
<dbReference type="InterPro" id="IPR004358">
    <property type="entry name" value="Sig_transdc_His_kin-like_C"/>
</dbReference>
<dbReference type="FunFam" id="1.10.287.130:FF:000001">
    <property type="entry name" value="Two-component sensor histidine kinase"/>
    <property type="match status" value="1"/>
</dbReference>
<dbReference type="InterPro" id="IPR003661">
    <property type="entry name" value="HisK_dim/P_dom"/>
</dbReference>
<dbReference type="Pfam" id="PF00672">
    <property type="entry name" value="HAMP"/>
    <property type="match status" value="1"/>
</dbReference>
<dbReference type="Proteomes" id="UP000062160">
    <property type="component" value="Unassembled WGS sequence"/>
</dbReference>
<dbReference type="InterPro" id="IPR003594">
    <property type="entry name" value="HATPase_dom"/>
</dbReference>
<evidence type="ECO:0000256" key="12">
    <source>
        <dbReference type="ARBA" id="ARBA00022989"/>
    </source>
</evidence>
<name>A0A0U9HGH1_9FIRM</name>
<dbReference type="InterPro" id="IPR036890">
    <property type="entry name" value="HATPase_C_sf"/>
</dbReference>
<dbReference type="Gene3D" id="3.30.450.20">
    <property type="entry name" value="PAS domain"/>
    <property type="match status" value="2"/>
</dbReference>
<dbReference type="InterPro" id="IPR000014">
    <property type="entry name" value="PAS"/>
</dbReference>
<feature type="domain" description="PAS" evidence="19">
    <location>
        <begin position="245"/>
        <end position="310"/>
    </location>
</feature>
<dbReference type="GO" id="GO:0000155">
    <property type="term" value="F:phosphorelay sensor kinase activity"/>
    <property type="evidence" value="ECO:0007669"/>
    <property type="project" value="InterPro"/>
</dbReference>
<feature type="signal peptide" evidence="17">
    <location>
        <begin position="1"/>
        <end position="25"/>
    </location>
</feature>
<dbReference type="SUPFAM" id="SSF55874">
    <property type="entry name" value="ATPase domain of HSP90 chaperone/DNA topoisomerase II/histidine kinase"/>
    <property type="match status" value="1"/>
</dbReference>
<dbReference type="PROSITE" id="PS50113">
    <property type="entry name" value="PAC"/>
    <property type="match status" value="1"/>
</dbReference>
<dbReference type="PANTHER" id="PTHR42878:SF7">
    <property type="entry name" value="SENSOR HISTIDINE KINASE GLRK"/>
    <property type="match status" value="1"/>
</dbReference>
<dbReference type="SUPFAM" id="SSF158472">
    <property type="entry name" value="HAMP domain-like"/>
    <property type="match status" value="1"/>
</dbReference>
<feature type="domain" description="PAC" evidence="20">
    <location>
        <begin position="315"/>
        <end position="363"/>
    </location>
</feature>
<dbReference type="SMART" id="SM00388">
    <property type="entry name" value="HisKA"/>
    <property type="match status" value="1"/>
</dbReference>
<sequence>MRRNIFAACMIIVLISLSITGYAVAKVVEDYFIQKTEDDLETRAFAVRPFLALKIKQEENTLGQLETAVKELGNEIKTRITIVDIDGNVIADSEKDPSDTESHSTRPEIKEAYLGNIGKSVRYSSSLKTEMMYVAIPILENHDIAYVLRLAVPISHINALTRNIWKMFFSASLAGLLVAFLISTIFSRRITKPIEEVSYAAKKISCGNYDLKVPLRPPYETKILAESFNRMAENLQETVGKLKEETDKTRAVLASMAEGLIAVDQNCRVVMMNFATERLFKIRQEETLGKHLLEVLRNRELHDLINEVLKTRKGSTREIKINTYDERIFWINVVPIDKENNLGAVAVMRDITELKRLEKMKSDFVSNVSHELKTPLTSISGFAETLLDGAYKSEENCRYFLRIIKQETDRMTRLINELLYLSRIEKPDFSIPKRPVNIASVVNKAVKLLQKNIDDKGHLLNLRLPENLGPVTGDEDSVLEIIINLLDNAIKYTPEGGNITVEIEDESDFISISVADNGIGIAGDELERIFGRFYRVQGPGITSASGTGLGLAVVKHLVESLNGKISVESQLGKGSTFKVSLPKYS</sequence>
<keyword evidence="9" id="KW-0547">Nucleotide-binding</keyword>
<dbReference type="InterPro" id="IPR013656">
    <property type="entry name" value="PAS_4"/>
</dbReference>
<dbReference type="CDD" id="cd00130">
    <property type="entry name" value="PAS"/>
    <property type="match status" value="1"/>
</dbReference>
<dbReference type="GO" id="GO:0030295">
    <property type="term" value="F:protein kinase activator activity"/>
    <property type="evidence" value="ECO:0007669"/>
    <property type="project" value="TreeGrafter"/>
</dbReference>
<dbReference type="InterPro" id="IPR005467">
    <property type="entry name" value="His_kinase_dom"/>
</dbReference>
<accession>A0A0U9HGH1</accession>
<organism evidence="22">
    <name type="scientific">Tepidanaerobacter syntrophicus</name>
    <dbReference type="NCBI Taxonomy" id="224999"/>
    <lineage>
        <taxon>Bacteria</taxon>
        <taxon>Bacillati</taxon>
        <taxon>Bacillota</taxon>
        <taxon>Clostridia</taxon>
        <taxon>Thermosediminibacterales</taxon>
        <taxon>Tepidanaerobacteraceae</taxon>
        <taxon>Tepidanaerobacter</taxon>
    </lineage>
</organism>
<dbReference type="PRINTS" id="PR00344">
    <property type="entry name" value="BCTRLSENSOR"/>
</dbReference>
<dbReference type="PROSITE" id="PS50885">
    <property type="entry name" value="HAMP"/>
    <property type="match status" value="1"/>
</dbReference>
<evidence type="ECO:0000256" key="13">
    <source>
        <dbReference type="ARBA" id="ARBA00023012"/>
    </source>
</evidence>
<dbReference type="Pfam" id="PF02518">
    <property type="entry name" value="HATPase_c"/>
    <property type="match status" value="1"/>
</dbReference>
<dbReference type="CDD" id="cd00075">
    <property type="entry name" value="HATPase"/>
    <property type="match status" value="1"/>
</dbReference>
<evidence type="ECO:0000256" key="5">
    <source>
        <dbReference type="ARBA" id="ARBA00022475"/>
    </source>
</evidence>
<dbReference type="EC" id="2.7.13.3" evidence="4"/>
<keyword evidence="12 16" id="KW-1133">Transmembrane helix</keyword>
<dbReference type="Gene3D" id="3.30.565.10">
    <property type="entry name" value="Histidine kinase-like ATPase, C-terminal domain"/>
    <property type="match status" value="1"/>
</dbReference>
<dbReference type="InterPro" id="IPR036097">
    <property type="entry name" value="HisK_dim/P_sf"/>
</dbReference>
<dbReference type="STRING" id="224999.GCA_001485475_01825"/>
<evidence type="ECO:0000313" key="22">
    <source>
        <dbReference type="EMBL" id="GAQ25789.1"/>
    </source>
</evidence>
<reference evidence="22" key="1">
    <citation type="journal article" date="2016" name="Genome Announc.">
        <title>Draft Genome Sequence of the Syntrophic Lactate-Degrading Bacterium Tepidanaerobacter syntrophicus JLT.</title>
        <authorList>
            <person name="Matsuura N."/>
            <person name="Ohashi A."/>
            <person name="Tourlousse D.M."/>
            <person name="Sekiguchi Y."/>
        </authorList>
    </citation>
    <scope>NUCLEOTIDE SEQUENCE [LARGE SCALE GENOMIC DNA]</scope>
    <source>
        <strain evidence="22">JL</strain>
    </source>
</reference>
<dbReference type="InterPro" id="IPR050351">
    <property type="entry name" value="BphY/WalK/GraS-like"/>
</dbReference>
<evidence type="ECO:0000256" key="8">
    <source>
        <dbReference type="ARBA" id="ARBA00022692"/>
    </source>
</evidence>
<dbReference type="GO" id="GO:0005524">
    <property type="term" value="F:ATP binding"/>
    <property type="evidence" value="ECO:0007669"/>
    <property type="project" value="UniProtKB-KW"/>
</dbReference>
<evidence type="ECO:0000256" key="16">
    <source>
        <dbReference type="SAM" id="Phobius"/>
    </source>
</evidence>
<evidence type="ECO:0000256" key="17">
    <source>
        <dbReference type="SAM" id="SignalP"/>
    </source>
</evidence>
<feature type="transmembrane region" description="Helical" evidence="16">
    <location>
        <begin position="164"/>
        <end position="186"/>
    </location>
</feature>
<evidence type="ECO:0000256" key="11">
    <source>
        <dbReference type="ARBA" id="ARBA00022840"/>
    </source>
</evidence>
<evidence type="ECO:0000259" key="19">
    <source>
        <dbReference type="PROSITE" id="PS50112"/>
    </source>
</evidence>
<dbReference type="NCBIfam" id="NF046044">
    <property type="entry name" value="PnpS"/>
    <property type="match status" value="1"/>
</dbReference>
<evidence type="ECO:0000259" key="21">
    <source>
        <dbReference type="PROSITE" id="PS50885"/>
    </source>
</evidence>
<keyword evidence="7" id="KW-0808">Transferase</keyword>
<keyword evidence="17" id="KW-0732">Signal</keyword>
<dbReference type="GO" id="GO:0005886">
    <property type="term" value="C:plasma membrane"/>
    <property type="evidence" value="ECO:0007669"/>
    <property type="project" value="UniProtKB-SubCell"/>
</dbReference>
<evidence type="ECO:0000259" key="18">
    <source>
        <dbReference type="PROSITE" id="PS50109"/>
    </source>
</evidence>
<keyword evidence="23" id="KW-1185">Reference proteome</keyword>
<evidence type="ECO:0000256" key="1">
    <source>
        <dbReference type="ARBA" id="ARBA00000085"/>
    </source>
</evidence>
<evidence type="ECO:0000256" key="14">
    <source>
        <dbReference type="ARBA" id="ARBA00023136"/>
    </source>
</evidence>
<keyword evidence="11" id="KW-0067">ATP-binding</keyword>
<dbReference type="AlphaFoldDB" id="A0A0U9HGH1"/>
<dbReference type="SMART" id="SM00387">
    <property type="entry name" value="HATPase_c"/>
    <property type="match status" value="1"/>
</dbReference>
<dbReference type="Gene3D" id="1.10.287.130">
    <property type="match status" value="1"/>
</dbReference>
<dbReference type="RefSeq" id="WP_238142690.1">
    <property type="nucleotide sequence ID" value="NZ_DF977003.1"/>
</dbReference>
<protein>
    <recommendedName>
        <fullName evidence="4">histidine kinase</fullName>
        <ecNumber evidence="4">2.7.13.3</ecNumber>
    </recommendedName>
</protein>
<evidence type="ECO:0000256" key="3">
    <source>
        <dbReference type="ARBA" id="ARBA00004314"/>
    </source>
</evidence>
<evidence type="ECO:0000313" key="23">
    <source>
        <dbReference type="Proteomes" id="UP000062160"/>
    </source>
</evidence>
<dbReference type="Gene3D" id="1.10.8.500">
    <property type="entry name" value="HAMP domain in histidine kinase"/>
    <property type="match status" value="1"/>
</dbReference>
<dbReference type="FunFam" id="3.30.565.10:FF:000023">
    <property type="entry name" value="PAS domain-containing sensor histidine kinase"/>
    <property type="match status" value="1"/>
</dbReference>
<dbReference type="PANTHER" id="PTHR42878">
    <property type="entry name" value="TWO-COMPONENT HISTIDINE KINASE"/>
    <property type="match status" value="1"/>
</dbReference>
<evidence type="ECO:0000256" key="10">
    <source>
        <dbReference type="ARBA" id="ARBA00022777"/>
    </source>
</evidence>
<keyword evidence="13" id="KW-0902">Two-component regulatory system</keyword>
<dbReference type="InterPro" id="IPR003660">
    <property type="entry name" value="HAMP_dom"/>
</dbReference>
<comment type="catalytic activity">
    <reaction evidence="1">
        <text>ATP + protein L-histidine = ADP + protein N-phospho-L-histidine.</text>
        <dbReference type="EC" id="2.7.13.3"/>
    </reaction>
</comment>
<dbReference type="SMART" id="SM00304">
    <property type="entry name" value="HAMP"/>
    <property type="match status" value="1"/>
</dbReference>
<keyword evidence="6" id="KW-0597">Phosphoprotein</keyword>
<evidence type="ECO:0000256" key="6">
    <source>
        <dbReference type="ARBA" id="ARBA00022553"/>
    </source>
</evidence>
<dbReference type="PROSITE" id="PS50109">
    <property type="entry name" value="HIS_KIN"/>
    <property type="match status" value="1"/>
</dbReference>
<dbReference type="SUPFAM" id="SSF47384">
    <property type="entry name" value="Homodimeric domain of signal transducing histidine kinase"/>
    <property type="match status" value="1"/>
</dbReference>
<keyword evidence="5" id="KW-1003">Cell membrane</keyword>
<keyword evidence="8 16" id="KW-0812">Transmembrane</keyword>
<evidence type="ECO:0000256" key="9">
    <source>
        <dbReference type="ARBA" id="ARBA00022741"/>
    </source>
</evidence>